<feature type="region of interest" description="Disordered" evidence="9">
    <location>
        <begin position="313"/>
        <end position="348"/>
    </location>
</feature>
<evidence type="ECO:0000313" key="12">
    <source>
        <dbReference type="Proteomes" id="UP000887565"/>
    </source>
</evidence>
<dbReference type="InterPro" id="IPR013083">
    <property type="entry name" value="Znf_RING/FYVE/PHD"/>
</dbReference>
<reference evidence="13" key="1">
    <citation type="submission" date="2022-11" db="UniProtKB">
        <authorList>
            <consortium name="WormBaseParasite"/>
        </authorList>
    </citation>
    <scope>IDENTIFICATION</scope>
</reference>
<dbReference type="PANTHER" id="PTHR24007:SF7">
    <property type="entry name" value="BRCA1-ASSOCIATED PROTEIN"/>
    <property type="match status" value="1"/>
</dbReference>
<keyword evidence="12" id="KW-1185">Reference proteome</keyword>
<dbReference type="InterPro" id="IPR001841">
    <property type="entry name" value="Znf_RING"/>
</dbReference>
<dbReference type="InterPro" id="IPR001607">
    <property type="entry name" value="Znf_UBP"/>
</dbReference>
<evidence type="ECO:0000313" key="13">
    <source>
        <dbReference type="WBParaSite" id="nRc.2.0.1.t43368-RA"/>
    </source>
</evidence>
<keyword evidence="4" id="KW-0479">Metal-binding</keyword>
<comment type="subcellular location">
    <subcellularLocation>
        <location evidence="1">Cytoplasm</location>
    </subcellularLocation>
</comment>
<dbReference type="InterPro" id="IPR011422">
    <property type="entry name" value="BRAP2/ETP1_RRM"/>
</dbReference>
<dbReference type="FunFam" id="3.30.40.10:FF:000206">
    <property type="entry name" value="BRCA1-associated protein isoform X1"/>
    <property type="match status" value="1"/>
</dbReference>
<evidence type="ECO:0000256" key="9">
    <source>
        <dbReference type="SAM" id="MobiDB-lite"/>
    </source>
</evidence>
<protein>
    <submittedName>
        <fullName evidence="13">Uncharacterized protein</fullName>
    </submittedName>
</protein>
<evidence type="ECO:0000256" key="7">
    <source>
        <dbReference type="PROSITE-ProRule" id="PRU00502"/>
    </source>
</evidence>
<evidence type="ECO:0000256" key="8">
    <source>
        <dbReference type="SAM" id="Coils"/>
    </source>
</evidence>
<feature type="domain" description="UBP-type" evidence="11">
    <location>
        <begin position="44"/>
        <end position="155"/>
    </location>
</feature>
<dbReference type="SUPFAM" id="SSF57850">
    <property type="entry name" value="RING/U-box"/>
    <property type="match status" value="1"/>
</dbReference>
<evidence type="ECO:0000256" key="6">
    <source>
        <dbReference type="ARBA" id="ARBA00022833"/>
    </source>
</evidence>
<dbReference type="PANTHER" id="PTHR24007">
    <property type="entry name" value="BRCA1-ASSOCIATED PROTEIN"/>
    <property type="match status" value="1"/>
</dbReference>
<dbReference type="Pfam" id="PF13639">
    <property type="entry name" value="zf-RING_2"/>
    <property type="match status" value="1"/>
</dbReference>
<evidence type="ECO:0000256" key="5">
    <source>
        <dbReference type="ARBA" id="ARBA00022771"/>
    </source>
</evidence>
<keyword evidence="3" id="KW-0597">Phosphoprotein</keyword>
<sequence length="348" mass="39954">MAGKIAELTQKCIESDYPIGAQCDEFYCIYNGKPFNSLEPELICHLVYVSKIQTKKQSEGAGFPMEGHTELPTCPVCLERMDESVDGILTVLCNHSFHASCLSQWGDTRHFKETQHTFSLEVGGQRVWDYAGDNYVHRLIQSKSDGKVVEFDNSDEIHSEEKLDGITLEYTYLLTNQLESQRLYFEEKVVNVEKVAADEVERLERRVIEIDSELHGLKNDFKKCISEKSSLEKKLQQANNKLAKCQQELKEEKDINQMLREDQSDWTQKTSELQKQLEDMTLTREKEIGDLKEQLRDLMFHFEAQTKLGEIGANDSTVASEQEIRESQLTVGEAPSLTQTKRKGKKKK</sequence>
<dbReference type="Pfam" id="PF07576">
    <property type="entry name" value="BRAP2"/>
    <property type="match status" value="1"/>
</dbReference>
<dbReference type="GO" id="GO:0008270">
    <property type="term" value="F:zinc ion binding"/>
    <property type="evidence" value="ECO:0007669"/>
    <property type="project" value="UniProtKB-KW"/>
</dbReference>
<dbReference type="CDD" id="cd16457">
    <property type="entry name" value="RING-H2_BRAP2"/>
    <property type="match status" value="1"/>
</dbReference>
<evidence type="ECO:0000256" key="4">
    <source>
        <dbReference type="ARBA" id="ARBA00022723"/>
    </source>
</evidence>
<organism evidence="12 13">
    <name type="scientific">Romanomermis culicivorax</name>
    <name type="common">Nematode worm</name>
    <dbReference type="NCBI Taxonomy" id="13658"/>
    <lineage>
        <taxon>Eukaryota</taxon>
        <taxon>Metazoa</taxon>
        <taxon>Ecdysozoa</taxon>
        <taxon>Nematoda</taxon>
        <taxon>Enoplea</taxon>
        <taxon>Dorylaimia</taxon>
        <taxon>Mermithida</taxon>
        <taxon>Mermithoidea</taxon>
        <taxon>Mermithidae</taxon>
        <taxon>Romanomermis</taxon>
    </lineage>
</organism>
<evidence type="ECO:0000256" key="2">
    <source>
        <dbReference type="ARBA" id="ARBA00022490"/>
    </source>
</evidence>
<dbReference type="GO" id="GO:0016567">
    <property type="term" value="P:protein ubiquitination"/>
    <property type="evidence" value="ECO:0007669"/>
    <property type="project" value="TreeGrafter"/>
</dbReference>
<evidence type="ECO:0000259" key="10">
    <source>
        <dbReference type="PROSITE" id="PS50089"/>
    </source>
</evidence>
<evidence type="ECO:0000256" key="3">
    <source>
        <dbReference type="ARBA" id="ARBA00022553"/>
    </source>
</evidence>
<dbReference type="Gene3D" id="3.30.40.10">
    <property type="entry name" value="Zinc/RING finger domain, C3HC4 (zinc finger)"/>
    <property type="match status" value="1"/>
</dbReference>
<evidence type="ECO:0000259" key="11">
    <source>
        <dbReference type="PROSITE" id="PS50271"/>
    </source>
</evidence>
<dbReference type="GO" id="GO:0008139">
    <property type="term" value="F:nuclear localization sequence binding"/>
    <property type="evidence" value="ECO:0007669"/>
    <property type="project" value="UniProtKB-ARBA"/>
</dbReference>
<feature type="domain" description="RING-type" evidence="10">
    <location>
        <begin position="74"/>
        <end position="105"/>
    </location>
</feature>
<accession>A0A915L0T6</accession>
<dbReference type="WBParaSite" id="nRc.2.0.1.t43368-RA">
    <property type="protein sequence ID" value="nRc.2.0.1.t43368-RA"/>
    <property type="gene ID" value="nRc.2.0.1.g43368"/>
</dbReference>
<dbReference type="GO" id="GO:0061630">
    <property type="term" value="F:ubiquitin protein ligase activity"/>
    <property type="evidence" value="ECO:0007669"/>
    <property type="project" value="TreeGrafter"/>
</dbReference>
<keyword evidence="5 7" id="KW-0863">Zinc-finger</keyword>
<dbReference type="GO" id="GO:0007265">
    <property type="term" value="P:Ras protein signal transduction"/>
    <property type="evidence" value="ECO:0007669"/>
    <property type="project" value="TreeGrafter"/>
</dbReference>
<keyword evidence="2" id="KW-0963">Cytoplasm</keyword>
<evidence type="ECO:0000256" key="1">
    <source>
        <dbReference type="ARBA" id="ARBA00004496"/>
    </source>
</evidence>
<proteinExistence type="predicted"/>
<keyword evidence="8" id="KW-0175">Coiled coil</keyword>
<dbReference type="Proteomes" id="UP000887565">
    <property type="component" value="Unplaced"/>
</dbReference>
<dbReference type="OMA" id="NGHAISH"/>
<dbReference type="AlphaFoldDB" id="A0A915L0T6"/>
<dbReference type="GO" id="GO:0005737">
    <property type="term" value="C:cytoplasm"/>
    <property type="evidence" value="ECO:0007669"/>
    <property type="project" value="UniProtKB-SubCell"/>
</dbReference>
<dbReference type="PROSITE" id="PS50089">
    <property type="entry name" value="ZF_RING_2"/>
    <property type="match status" value="1"/>
</dbReference>
<feature type="coiled-coil region" evidence="8">
    <location>
        <begin position="200"/>
        <end position="262"/>
    </location>
</feature>
<dbReference type="InterPro" id="IPR047243">
    <property type="entry name" value="RING-H2_BRAP2"/>
</dbReference>
<dbReference type="PROSITE" id="PS50271">
    <property type="entry name" value="ZF_UBP"/>
    <property type="match status" value="1"/>
</dbReference>
<name>A0A915L0T6_ROMCU</name>
<keyword evidence="6" id="KW-0862">Zinc</keyword>
<dbReference type="Pfam" id="PF02148">
    <property type="entry name" value="zf-UBP"/>
    <property type="match status" value="1"/>
</dbReference>